<keyword evidence="1" id="KW-0808">Transferase</keyword>
<organism evidence="1 2">
    <name type="scientific">Bifidobacterium leontopitheci</name>
    <dbReference type="NCBI Taxonomy" id="2650774"/>
    <lineage>
        <taxon>Bacteria</taxon>
        <taxon>Bacillati</taxon>
        <taxon>Actinomycetota</taxon>
        <taxon>Actinomycetes</taxon>
        <taxon>Bifidobacteriales</taxon>
        <taxon>Bifidobacteriaceae</taxon>
        <taxon>Bifidobacterium</taxon>
    </lineage>
</organism>
<dbReference type="SUPFAM" id="SSF55729">
    <property type="entry name" value="Acyl-CoA N-acyltransferases (Nat)"/>
    <property type="match status" value="1"/>
</dbReference>
<keyword evidence="2" id="KW-1185">Reference proteome</keyword>
<dbReference type="PANTHER" id="PTHR39173:SF1">
    <property type="entry name" value="ACETYLTRANSFERASE"/>
    <property type="match status" value="1"/>
</dbReference>
<dbReference type="PANTHER" id="PTHR39173">
    <property type="entry name" value="ACETYLTRANSFERASE"/>
    <property type="match status" value="1"/>
</dbReference>
<dbReference type="GO" id="GO:0016740">
    <property type="term" value="F:transferase activity"/>
    <property type="evidence" value="ECO:0007669"/>
    <property type="project" value="UniProtKB-KW"/>
</dbReference>
<dbReference type="InterPro" id="IPR016181">
    <property type="entry name" value="Acyl_CoA_acyltransferase"/>
</dbReference>
<dbReference type="EMBL" id="WBVT01000005">
    <property type="protein sequence ID" value="KAB7790992.1"/>
    <property type="molecule type" value="Genomic_DNA"/>
</dbReference>
<gene>
    <name evidence="1" type="ORF">F7D09_0538</name>
</gene>
<reference evidence="1 2" key="1">
    <citation type="submission" date="2019-09" db="EMBL/GenBank/DDBJ databases">
        <title>Characterization of the phylogenetic diversity of two novel species belonging to the genus Bifidobacterium: Bifidobacterium cebidarum sp. nov. and Bifidobacterium leontopitheci sp. nov.</title>
        <authorList>
            <person name="Lugli G.A."/>
            <person name="Duranti S."/>
            <person name="Milani C."/>
            <person name="Turroni F."/>
            <person name="Ventura M."/>
        </authorList>
    </citation>
    <scope>NUCLEOTIDE SEQUENCE [LARGE SCALE GENOMIC DNA]</scope>
    <source>
        <strain evidence="1 2">LMG 31471</strain>
    </source>
</reference>
<proteinExistence type="predicted"/>
<accession>A0A6I1GJR7</accession>
<comment type="caution">
    <text evidence="1">The sequence shown here is derived from an EMBL/GenBank/DDBJ whole genome shotgun (WGS) entry which is preliminary data.</text>
</comment>
<protein>
    <submittedName>
        <fullName evidence="1">GNAT family acetyltransferase</fullName>
    </submittedName>
</protein>
<evidence type="ECO:0000313" key="2">
    <source>
        <dbReference type="Proteomes" id="UP000441772"/>
    </source>
</evidence>
<dbReference type="Gene3D" id="3.40.630.30">
    <property type="match status" value="1"/>
</dbReference>
<evidence type="ECO:0000313" key="1">
    <source>
        <dbReference type="EMBL" id="KAB7790992.1"/>
    </source>
</evidence>
<name>A0A6I1GJR7_9BIFI</name>
<dbReference type="AlphaFoldDB" id="A0A6I1GJR7"/>
<dbReference type="RefSeq" id="WP_319792550.1">
    <property type="nucleotide sequence ID" value="NZ_JBHSKZ010000029.1"/>
</dbReference>
<sequence length="181" mass="19826">MRARAFDLFAKFPAEETGFENPAAGMSREQFAAYVEGLRDEALGIGLPDGWVPATKYILVNDEGEYVGIFNLRHRLTDFLREGPGHIGYGIAREYRGHGYATAGLINGDALMKSIGIPAGSRTDAGRGRQTGHRQRSACDGAILSLSPSVHQSAHHTGESRHTGMFKPLQFFLHGARWMLL</sequence>
<dbReference type="Proteomes" id="UP000441772">
    <property type="component" value="Unassembled WGS sequence"/>
</dbReference>